<dbReference type="SUPFAM" id="SSF50969">
    <property type="entry name" value="YVTN repeat-like/Quinoprotein amine dehydrogenase"/>
    <property type="match status" value="1"/>
</dbReference>
<feature type="domain" description="Vid27 N-terminal" evidence="4">
    <location>
        <begin position="1"/>
        <end position="166"/>
    </location>
</feature>
<proteinExistence type="predicted"/>
<dbReference type="Proteomes" id="UP000245771">
    <property type="component" value="Unassembled WGS sequence"/>
</dbReference>
<protein>
    <submittedName>
        <fullName evidence="5">Putative VID27-involved in vacuole import and degradation</fullName>
    </submittedName>
</protein>
<dbReference type="Pfam" id="PF08553">
    <property type="entry name" value="VID27"/>
    <property type="match status" value="1"/>
</dbReference>
<dbReference type="GeneID" id="37020251"/>
<accession>A0A316VL57</accession>
<gene>
    <name evidence="5" type="ORF">FA14DRAFT_159963</name>
</gene>
<sequence>MFMLKSLFGKIWSDQNNAELIQLPAGALYLVRPGTIKGSRECIYKDAVATIRRTTTDKNYQLVITRAYEEGEEQLLEEDDETDDERSFLIDVSLNFRPSTSSEGQPSFKWSDLDGDVDDLFEFVMDSAQVNAVTRSIFEVTFLQCCFERKTGRSHEEAGDADLEALKYKGNDASATNTTSQDAEKGSKAKGRASEATTPKKPKVPAPASEAVPAPPGQEEPDVVLEAKADLYLYDQASGLFMTQEKGVDVKVLEAGRFLYWLAITSSKRQWLSQQLESSMNMHFSVENASAVWNFYDTERHVYSWLIRFGDKASFDAFRAGFARLMWEALNEEKFEKVKEVEKHYIEEAYEDDDVEMGNAEEEDREAYARDDEEAAEVAAELGDMSGRGEDEEDQENDVGNKGDNLAVMPIEAGDRDTNSQLTVGYKFDRSFVVRGNKIGVFKHTDDDQLEFATAINNVAAPNGKVFNPRKVMLHDQDSSMVMMDPSNTHALYRMDLEYGKVVDEWKVHDDIAVDNVVPDSKYAQTTAQKTLIGHGHNSIYRIDPRLAGQKLVDSQFKLYTTKNDFSSAATDSSGRLAVASNKGDIRLFDQIGKNAKTALPALGDPIIGVDVTADGRYVIATCKTYLLLIDTLIGDGRYKGSLGFDRAFPSDSKPIPRRLQLKPHHVAYMDEEVSFTPARFDTPPDGGETSIVSATGSYIVSWPMEKVKKGRTDVYTLRKLGDTVVEDNFAFGSSNNIIVAMPQDLQMHRKAQLKKPTRTSLMEMPRYSRSSVVDERY</sequence>
<feature type="domain" description="Vacuolar import/degradation Vid27 C-terminal" evidence="2">
    <location>
        <begin position="418"/>
        <end position="766"/>
    </location>
</feature>
<dbReference type="InterPro" id="IPR040458">
    <property type="entry name" value="Vid27"/>
</dbReference>
<organism evidence="5 6">
    <name type="scientific">Meira miltonrushii</name>
    <dbReference type="NCBI Taxonomy" id="1280837"/>
    <lineage>
        <taxon>Eukaryota</taxon>
        <taxon>Fungi</taxon>
        <taxon>Dikarya</taxon>
        <taxon>Basidiomycota</taxon>
        <taxon>Ustilaginomycotina</taxon>
        <taxon>Exobasidiomycetes</taxon>
        <taxon>Exobasidiales</taxon>
        <taxon>Brachybasidiaceae</taxon>
        <taxon>Meira</taxon>
    </lineage>
</organism>
<dbReference type="GO" id="GO:0005634">
    <property type="term" value="C:nucleus"/>
    <property type="evidence" value="ECO:0007669"/>
    <property type="project" value="TreeGrafter"/>
</dbReference>
<evidence type="ECO:0000259" key="3">
    <source>
        <dbReference type="Pfam" id="PF17747"/>
    </source>
</evidence>
<dbReference type="FunCoup" id="A0A316VL57">
    <property type="interactions" value="172"/>
</dbReference>
<evidence type="ECO:0000313" key="6">
    <source>
        <dbReference type="Proteomes" id="UP000245771"/>
    </source>
</evidence>
<dbReference type="RefSeq" id="XP_025358661.1">
    <property type="nucleotide sequence ID" value="XM_025498470.1"/>
</dbReference>
<dbReference type="Pfam" id="PF17747">
    <property type="entry name" value="VID27_PH"/>
    <property type="match status" value="1"/>
</dbReference>
<dbReference type="PANTHER" id="PTHR31913">
    <property type="entry name" value="VACUOLAR IMPORT AND DEGRADATION PROTEIN 27"/>
    <property type="match status" value="1"/>
</dbReference>
<feature type="compositionally biased region" description="Acidic residues" evidence="1">
    <location>
        <begin position="355"/>
        <end position="376"/>
    </location>
</feature>
<dbReference type="Pfam" id="PF17748">
    <property type="entry name" value="VID27_N"/>
    <property type="match status" value="1"/>
</dbReference>
<feature type="domain" description="Vid27 PH-like" evidence="3">
    <location>
        <begin position="224"/>
        <end position="328"/>
    </location>
</feature>
<feature type="region of interest" description="Disordered" evidence="1">
    <location>
        <begin position="355"/>
        <end position="405"/>
    </location>
</feature>
<dbReference type="InterPro" id="IPR040768">
    <property type="entry name" value="Vid27_PH"/>
</dbReference>
<dbReference type="InterPro" id="IPR013863">
    <property type="entry name" value="VID27_C"/>
</dbReference>
<dbReference type="EMBL" id="KZ819602">
    <property type="protein sequence ID" value="PWN38359.1"/>
    <property type="molecule type" value="Genomic_DNA"/>
</dbReference>
<dbReference type="InParanoid" id="A0A316VL57"/>
<evidence type="ECO:0000256" key="1">
    <source>
        <dbReference type="SAM" id="MobiDB-lite"/>
    </source>
</evidence>
<dbReference type="InterPro" id="IPR040979">
    <property type="entry name" value="Vid27_N"/>
</dbReference>
<dbReference type="PANTHER" id="PTHR31913:SF0">
    <property type="entry name" value="VACUOLAR IMPORT AND DEGRADATION PROTEIN 27"/>
    <property type="match status" value="1"/>
</dbReference>
<name>A0A316VL57_9BASI</name>
<evidence type="ECO:0000259" key="2">
    <source>
        <dbReference type="Pfam" id="PF08553"/>
    </source>
</evidence>
<evidence type="ECO:0000313" key="5">
    <source>
        <dbReference type="EMBL" id="PWN38359.1"/>
    </source>
</evidence>
<dbReference type="InterPro" id="IPR011044">
    <property type="entry name" value="Quino_amine_DH_bsu"/>
</dbReference>
<feature type="region of interest" description="Disordered" evidence="1">
    <location>
        <begin position="172"/>
        <end position="220"/>
    </location>
</feature>
<dbReference type="OrthoDB" id="10251113at2759"/>
<dbReference type="AlphaFoldDB" id="A0A316VL57"/>
<dbReference type="GO" id="GO:0005737">
    <property type="term" value="C:cytoplasm"/>
    <property type="evidence" value="ECO:0007669"/>
    <property type="project" value="TreeGrafter"/>
</dbReference>
<dbReference type="STRING" id="1280837.A0A316VL57"/>
<evidence type="ECO:0000259" key="4">
    <source>
        <dbReference type="Pfam" id="PF17748"/>
    </source>
</evidence>
<reference evidence="5 6" key="1">
    <citation type="journal article" date="2018" name="Mol. Biol. Evol.">
        <title>Broad Genomic Sampling Reveals a Smut Pathogenic Ancestry of the Fungal Clade Ustilaginomycotina.</title>
        <authorList>
            <person name="Kijpornyongpan T."/>
            <person name="Mondo S.J."/>
            <person name="Barry K."/>
            <person name="Sandor L."/>
            <person name="Lee J."/>
            <person name="Lipzen A."/>
            <person name="Pangilinan J."/>
            <person name="LaButti K."/>
            <person name="Hainaut M."/>
            <person name="Henrissat B."/>
            <person name="Grigoriev I.V."/>
            <person name="Spatafora J.W."/>
            <person name="Aime M.C."/>
        </authorList>
    </citation>
    <scope>NUCLEOTIDE SEQUENCE [LARGE SCALE GENOMIC DNA]</scope>
    <source>
        <strain evidence="5 6">MCA 3882</strain>
    </source>
</reference>
<keyword evidence="6" id="KW-1185">Reference proteome</keyword>